<evidence type="ECO:0000313" key="2">
    <source>
        <dbReference type="Proteomes" id="UP000238836"/>
    </source>
</evidence>
<comment type="caution">
    <text evidence="1">The sequence shown here is derived from an EMBL/GenBank/DDBJ whole genome shotgun (WGS) entry which is preliminary data.</text>
</comment>
<proteinExistence type="predicted"/>
<organism evidence="1 2">
    <name type="scientific">Laceyella sediminis</name>
    <dbReference type="NCBI Taxonomy" id="573074"/>
    <lineage>
        <taxon>Bacteria</taxon>
        <taxon>Bacillati</taxon>
        <taxon>Bacillota</taxon>
        <taxon>Bacilli</taxon>
        <taxon>Bacillales</taxon>
        <taxon>Thermoactinomycetaceae</taxon>
        <taxon>Laceyella</taxon>
    </lineage>
</organism>
<protein>
    <recommendedName>
        <fullName evidence="3">Helix-turn-helix protein</fullName>
    </recommendedName>
</protein>
<dbReference type="EMBL" id="PVTZ01000002">
    <property type="protein sequence ID" value="PRZ16336.1"/>
    <property type="molecule type" value="Genomic_DNA"/>
</dbReference>
<keyword evidence="2" id="KW-1185">Reference proteome</keyword>
<evidence type="ECO:0000313" key="1">
    <source>
        <dbReference type="EMBL" id="PRZ16336.1"/>
    </source>
</evidence>
<dbReference type="Proteomes" id="UP000238836">
    <property type="component" value="Unassembled WGS sequence"/>
</dbReference>
<reference evidence="1 2" key="1">
    <citation type="submission" date="2018-03" db="EMBL/GenBank/DDBJ databases">
        <title>Genomic Encyclopedia of Archaeal and Bacterial Type Strains, Phase II (KMG-II): from individual species to whole genera.</title>
        <authorList>
            <person name="Goeker M."/>
        </authorList>
    </citation>
    <scope>NUCLEOTIDE SEQUENCE [LARGE SCALE GENOMIC DNA]</scope>
    <source>
        <strain evidence="1 2">RHA1</strain>
    </source>
</reference>
<evidence type="ECO:0008006" key="3">
    <source>
        <dbReference type="Google" id="ProtNLM"/>
    </source>
</evidence>
<sequence>MAYTSSEAGKRLAEIVGRDKPYSKQYIHKLCSTGALRHMKVGTNNLLIITEEDLHDYVRTSYNPKVGRPKNS</sequence>
<accession>A0ABX5ERH5</accession>
<gene>
    <name evidence="1" type="ORF">CLV36_10244</name>
</gene>
<name>A0ABX5ERH5_9BACL</name>